<dbReference type="InterPro" id="IPR025638">
    <property type="entry name" value="DUF4336"/>
</dbReference>
<gene>
    <name evidence="1" type="ORF">KY084_14610</name>
</gene>
<proteinExistence type="predicted"/>
<reference evidence="1 2" key="1">
    <citation type="submission" date="2021-07" db="EMBL/GenBank/DDBJ databases">
        <title>Stakelama flava sp. nov., a novel endophytic bacterium isolated from branch of Kandelia candel.</title>
        <authorList>
            <person name="Tuo L."/>
        </authorList>
    </citation>
    <scope>NUCLEOTIDE SEQUENCE [LARGE SCALE GENOMIC DNA]</scope>
    <source>
        <strain evidence="1 2">CBK3Z-3</strain>
    </source>
</reference>
<evidence type="ECO:0000313" key="1">
    <source>
        <dbReference type="EMBL" id="MBW4332099.1"/>
    </source>
</evidence>
<dbReference type="PANTHER" id="PTHR33835:SF1">
    <property type="entry name" value="METALLO-BETA-LACTAMASE DOMAIN-CONTAINING PROTEIN"/>
    <property type="match status" value="1"/>
</dbReference>
<name>A0ABS6XPF6_9SPHN</name>
<protein>
    <submittedName>
        <fullName evidence="1">DUF4336 domain-containing protein</fullName>
    </submittedName>
</protein>
<accession>A0ABS6XPF6</accession>
<dbReference type="EMBL" id="JAHWZX010000017">
    <property type="protein sequence ID" value="MBW4332099.1"/>
    <property type="molecule type" value="Genomic_DNA"/>
</dbReference>
<keyword evidence="2" id="KW-1185">Reference proteome</keyword>
<dbReference type="Proteomes" id="UP001197214">
    <property type="component" value="Unassembled WGS sequence"/>
</dbReference>
<comment type="caution">
    <text evidence="1">The sequence shown here is derived from an EMBL/GenBank/DDBJ whole genome shotgun (WGS) entry which is preliminary data.</text>
</comment>
<organism evidence="1 2">
    <name type="scientific">Stakelama flava</name>
    <dbReference type="NCBI Taxonomy" id="2860338"/>
    <lineage>
        <taxon>Bacteria</taxon>
        <taxon>Pseudomonadati</taxon>
        <taxon>Pseudomonadota</taxon>
        <taxon>Alphaproteobacteria</taxon>
        <taxon>Sphingomonadales</taxon>
        <taxon>Sphingomonadaceae</taxon>
        <taxon>Stakelama</taxon>
    </lineage>
</organism>
<evidence type="ECO:0000313" key="2">
    <source>
        <dbReference type="Proteomes" id="UP001197214"/>
    </source>
</evidence>
<dbReference type="Pfam" id="PF14234">
    <property type="entry name" value="DUF4336"/>
    <property type="match status" value="1"/>
</dbReference>
<dbReference type="PANTHER" id="PTHR33835">
    <property type="entry name" value="YALI0C07656P"/>
    <property type="match status" value="1"/>
</dbReference>
<sequence>MSGRPAFDPYTPLMVLKPFADDIWTMDGPEIRMNWLGLKIPFTTRMTLVRLPDGGIWVHSPTGQDGMVMDAVESLGPVRHLVAPNSIHYWWLPQWHARFPDARVHGVAGLSQKAKRHLPPLEVLRATAPTGWAGTIDQVIVPGDVVTEADFFHRPSRTLILTDLIENFEPQRIRSRVLRFLMRLTGAVDPDGQAPIDLRATFWRHRASVRAAVEQMIEWEPDHIILAHGRCYDKDGVGELRRSFRWVL</sequence>